<evidence type="ECO:0000313" key="7">
    <source>
        <dbReference type="EMBL" id="SDR16773.1"/>
    </source>
</evidence>
<feature type="transmembrane region" description="Helical" evidence="5">
    <location>
        <begin position="61"/>
        <end position="77"/>
    </location>
</feature>
<dbReference type="InterPro" id="IPR036513">
    <property type="entry name" value="STAS_dom_sf"/>
</dbReference>
<feature type="domain" description="STAS" evidence="6">
    <location>
        <begin position="446"/>
        <end position="535"/>
    </location>
</feature>
<dbReference type="PANTHER" id="PTHR11814">
    <property type="entry name" value="SULFATE TRANSPORTER"/>
    <property type="match status" value="1"/>
</dbReference>
<feature type="transmembrane region" description="Helical" evidence="5">
    <location>
        <begin position="335"/>
        <end position="355"/>
    </location>
</feature>
<evidence type="ECO:0000256" key="5">
    <source>
        <dbReference type="SAM" id="Phobius"/>
    </source>
</evidence>
<reference evidence="7 8" key="1">
    <citation type="submission" date="2016-10" db="EMBL/GenBank/DDBJ databases">
        <authorList>
            <person name="Varghese N."/>
            <person name="Submissions S."/>
        </authorList>
    </citation>
    <scope>NUCLEOTIDE SEQUENCE [LARGE SCALE GENOMIC DNA]</scope>
    <source>
        <strain evidence="7 8">BS2976</strain>
    </source>
</reference>
<feature type="transmembrane region" description="Helical" evidence="5">
    <location>
        <begin position="143"/>
        <end position="168"/>
    </location>
</feature>
<feature type="transmembrane region" description="Helical" evidence="5">
    <location>
        <begin position="109"/>
        <end position="131"/>
    </location>
</feature>
<organism evidence="7 8">
    <name type="scientific">Pseudomonas grimontii</name>
    <dbReference type="NCBI Taxonomy" id="129847"/>
    <lineage>
        <taxon>Bacteria</taxon>
        <taxon>Pseudomonadati</taxon>
        <taxon>Pseudomonadota</taxon>
        <taxon>Gammaproteobacteria</taxon>
        <taxon>Pseudomonadales</taxon>
        <taxon>Pseudomonadaceae</taxon>
        <taxon>Pseudomonas</taxon>
    </lineage>
</organism>
<keyword evidence="2 5" id="KW-0812">Transmembrane</keyword>
<dbReference type="Proteomes" id="UP000198740">
    <property type="component" value="Unassembled WGS sequence"/>
</dbReference>
<evidence type="ECO:0000313" key="8">
    <source>
        <dbReference type="Proteomes" id="UP000198740"/>
    </source>
</evidence>
<evidence type="ECO:0000259" key="6">
    <source>
        <dbReference type="PROSITE" id="PS50801"/>
    </source>
</evidence>
<feature type="transmembrane region" description="Helical" evidence="5">
    <location>
        <begin position="391"/>
        <end position="421"/>
    </location>
</feature>
<keyword evidence="3 5" id="KW-1133">Transmembrane helix</keyword>
<feature type="transmembrane region" description="Helical" evidence="5">
    <location>
        <begin position="188"/>
        <end position="205"/>
    </location>
</feature>
<comment type="caution">
    <text evidence="7">The sequence shown here is derived from an EMBL/GenBank/DDBJ whole genome shotgun (WGS) entry which is preliminary data.</text>
</comment>
<dbReference type="InterPro" id="IPR011547">
    <property type="entry name" value="SLC26A/SulP_dom"/>
</dbReference>
<dbReference type="Gene3D" id="3.30.750.24">
    <property type="entry name" value="STAS domain"/>
    <property type="match status" value="1"/>
</dbReference>
<proteinExistence type="predicted"/>
<dbReference type="Pfam" id="PF00916">
    <property type="entry name" value="Sulfate_transp"/>
    <property type="match status" value="1"/>
</dbReference>
<sequence>MRAKLTHAFCQDGLGRLKTETDAPVAVPSNRSQDLLAGLSIAGLLLPEAVAYSSIAALPPQAGVIALFAGLVCYGLFGTSRFAIVSATSSSAAVLAAATASMAGDDPALRLSLAFGLVLLTGVFFLLAGLFKLGGVTSFIAKPVLRGFAFGLALTIILKQLASVVGVHLTDNNLIRFLPQLLEQLPRWNWPAAMVAALALLVLWLCARVPRLPGGLVVVVLGIAAGQYLDLQAYGVAQIGMIDLRLELGHLPVLPFADWLRLGELAFALVMILYAESYGSISSFALKHGDRVSSNRDLLALGVANLVSGLFHGMPAGAGYSATSANEAAGAYSRLAGIVAALVILLIVLTVLPYVALTPEPVLAAVVIYALGRGLSVQPLGRYFLWRRDRVLVICAVAAVLVLGVLDGLLLAVAISVMLMLRQMSSADIQVLGRLGDSHDFVDRQHHVDALAVPGVLIVRPSEALFFANAERILGAALRLMRQSPVEAVVLSLEESPDLDGTSIEALAAFFAQVHGEGKRLVLARVRHDAREVLQGLPEALAPYVLLSGLSVDGAVQLALEVGKA</sequence>
<dbReference type="Pfam" id="PF01740">
    <property type="entry name" value="STAS"/>
    <property type="match status" value="1"/>
</dbReference>
<dbReference type="InterPro" id="IPR002645">
    <property type="entry name" value="STAS_dom"/>
</dbReference>
<protein>
    <submittedName>
        <fullName evidence="7">Sulfate permease, MFS superfamily</fullName>
    </submittedName>
</protein>
<feature type="transmembrane region" description="Helical" evidence="5">
    <location>
        <begin position="212"/>
        <end position="229"/>
    </location>
</feature>
<name>A0ABY0TNT5_9PSED</name>
<dbReference type="InterPro" id="IPR001902">
    <property type="entry name" value="SLC26A/SulP_fam"/>
</dbReference>
<accession>A0ABY0TNT5</accession>
<dbReference type="CDD" id="cd07042">
    <property type="entry name" value="STAS_SulP_like_sulfate_transporter"/>
    <property type="match status" value="1"/>
</dbReference>
<keyword evidence="8" id="KW-1185">Reference proteome</keyword>
<evidence type="ECO:0000256" key="1">
    <source>
        <dbReference type="ARBA" id="ARBA00004141"/>
    </source>
</evidence>
<evidence type="ECO:0000256" key="2">
    <source>
        <dbReference type="ARBA" id="ARBA00022692"/>
    </source>
</evidence>
<evidence type="ECO:0000256" key="3">
    <source>
        <dbReference type="ARBA" id="ARBA00022989"/>
    </source>
</evidence>
<dbReference type="EMBL" id="FNKM01000002">
    <property type="protein sequence ID" value="SDR16773.1"/>
    <property type="molecule type" value="Genomic_DNA"/>
</dbReference>
<gene>
    <name evidence="7" type="ORF">SAMN04490186_3741</name>
</gene>
<evidence type="ECO:0000256" key="4">
    <source>
        <dbReference type="ARBA" id="ARBA00023136"/>
    </source>
</evidence>
<feature type="transmembrane region" description="Helical" evidence="5">
    <location>
        <begin position="298"/>
        <end position="315"/>
    </location>
</feature>
<dbReference type="PROSITE" id="PS50801">
    <property type="entry name" value="STAS"/>
    <property type="match status" value="1"/>
</dbReference>
<feature type="transmembrane region" description="Helical" evidence="5">
    <location>
        <begin position="265"/>
        <end position="286"/>
    </location>
</feature>
<feature type="transmembrane region" description="Helical" evidence="5">
    <location>
        <begin position="84"/>
        <end position="103"/>
    </location>
</feature>
<keyword evidence="4 5" id="KW-0472">Membrane</keyword>
<dbReference type="SUPFAM" id="SSF52091">
    <property type="entry name" value="SpoIIaa-like"/>
    <property type="match status" value="1"/>
</dbReference>
<comment type="subcellular location">
    <subcellularLocation>
        <location evidence="1">Membrane</location>
        <topology evidence="1">Multi-pass membrane protein</topology>
    </subcellularLocation>
</comment>